<dbReference type="STRING" id="1423777.FD46_GL000437"/>
<comment type="caution">
    <text evidence="9">The sequence shown here is derived from an EMBL/GenBank/DDBJ whole genome shotgun (WGS) entry which is preliminary data.</text>
</comment>
<dbReference type="GO" id="GO:0071555">
    <property type="term" value="P:cell wall organization"/>
    <property type="evidence" value="ECO:0007669"/>
    <property type="project" value="UniProtKB-UniRule"/>
</dbReference>
<dbReference type="InterPro" id="IPR038063">
    <property type="entry name" value="Transpep_catalytic_dom"/>
</dbReference>
<dbReference type="PROSITE" id="PS52029">
    <property type="entry name" value="LD_TPASE"/>
    <property type="match status" value="1"/>
</dbReference>
<evidence type="ECO:0000259" key="8">
    <source>
        <dbReference type="PROSITE" id="PS52029"/>
    </source>
</evidence>
<keyword evidence="7" id="KW-1133">Transmembrane helix</keyword>
<dbReference type="SUPFAM" id="SSF141523">
    <property type="entry name" value="L,D-transpeptidase catalytic domain-like"/>
    <property type="match status" value="1"/>
</dbReference>
<organism evidence="9 10">
    <name type="scientific">Liquorilactobacillus oeni DSM 19972</name>
    <dbReference type="NCBI Taxonomy" id="1423777"/>
    <lineage>
        <taxon>Bacteria</taxon>
        <taxon>Bacillati</taxon>
        <taxon>Bacillota</taxon>
        <taxon>Bacilli</taxon>
        <taxon>Lactobacillales</taxon>
        <taxon>Lactobacillaceae</taxon>
        <taxon>Liquorilactobacillus</taxon>
    </lineage>
</organism>
<dbReference type="GO" id="GO:0016740">
    <property type="term" value="F:transferase activity"/>
    <property type="evidence" value="ECO:0007669"/>
    <property type="project" value="UniProtKB-KW"/>
</dbReference>
<evidence type="ECO:0000256" key="4">
    <source>
        <dbReference type="ARBA" id="ARBA00022984"/>
    </source>
</evidence>
<dbReference type="Gene3D" id="2.40.440.10">
    <property type="entry name" value="L,D-transpeptidase catalytic domain-like"/>
    <property type="match status" value="1"/>
</dbReference>
<dbReference type="OrthoDB" id="177750at2"/>
<keyword evidence="7" id="KW-0472">Membrane</keyword>
<evidence type="ECO:0000313" key="9">
    <source>
        <dbReference type="EMBL" id="KRL05689.1"/>
    </source>
</evidence>
<dbReference type="AlphaFoldDB" id="A0A0R1MD16"/>
<evidence type="ECO:0000256" key="1">
    <source>
        <dbReference type="ARBA" id="ARBA00004752"/>
    </source>
</evidence>
<dbReference type="GO" id="GO:0018104">
    <property type="term" value="P:peptidoglycan-protein cross-linking"/>
    <property type="evidence" value="ECO:0007669"/>
    <property type="project" value="TreeGrafter"/>
</dbReference>
<evidence type="ECO:0000256" key="5">
    <source>
        <dbReference type="ARBA" id="ARBA00023316"/>
    </source>
</evidence>
<feature type="transmembrane region" description="Helical" evidence="7">
    <location>
        <begin position="9"/>
        <end position="29"/>
    </location>
</feature>
<dbReference type="Proteomes" id="UP000051686">
    <property type="component" value="Unassembled WGS sequence"/>
</dbReference>
<gene>
    <name evidence="9" type="ORF">FD46_GL000437</name>
</gene>
<keyword evidence="4 6" id="KW-0573">Peptidoglycan synthesis</keyword>
<comment type="caution">
    <text evidence="6">Lacks conserved residue(s) required for the propagation of feature annotation.</text>
</comment>
<evidence type="ECO:0000256" key="6">
    <source>
        <dbReference type="PROSITE-ProRule" id="PRU01373"/>
    </source>
</evidence>
<keyword evidence="7" id="KW-0812">Transmembrane</keyword>
<proteinExistence type="predicted"/>
<protein>
    <submittedName>
        <fullName evidence="9">Cell surface protein</fullName>
    </submittedName>
</protein>
<dbReference type="EMBL" id="AZEH01000020">
    <property type="protein sequence ID" value="KRL05689.1"/>
    <property type="molecule type" value="Genomic_DNA"/>
</dbReference>
<keyword evidence="10" id="KW-1185">Reference proteome</keyword>
<dbReference type="CDD" id="cd16913">
    <property type="entry name" value="YkuD_like"/>
    <property type="match status" value="1"/>
</dbReference>
<keyword evidence="5 6" id="KW-0961">Cell wall biogenesis/degradation</keyword>
<dbReference type="GO" id="GO:0071972">
    <property type="term" value="F:peptidoglycan L,D-transpeptidase activity"/>
    <property type="evidence" value="ECO:0007669"/>
    <property type="project" value="TreeGrafter"/>
</dbReference>
<dbReference type="PANTHER" id="PTHR30582">
    <property type="entry name" value="L,D-TRANSPEPTIDASE"/>
    <property type="match status" value="1"/>
</dbReference>
<sequence length="216" mass="24871">MGQMNKKKVISWAIAVILVVIAVWSVVYMHQTEKKNEVKIAKLAKKEAALKKRNIDPDMRRPINWRKSSEKKSYPNAKLIPNLWVKVSLSKQKMYIMSGKKTIYKMYVSAGTNEAGFPNNSKKKFPKGTFHIQEKRGTFFYSPVFDEGAKYWVSWRGDSKSMIHTVPTDEKGKYKLDQAQKLGKKMNTNSSIRLSVKDAKWFYKNVAAGTKLVIKK</sequence>
<dbReference type="PANTHER" id="PTHR30582:SF2">
    <property type="entry name" value="L,D-TRANSPEPTIDASE YCIB-RELATED"/>
    <property type="match status" value="1"/>
</dbReference>
<dbReference type="GO" id="GO:0005576">
    <property type="term" value="C:extracellular region"/>
    <property type="evidence" value="ECO:0007669"/>
    <property type="project" value="TreeGrafter"/>
</dbReference>
<dbReference type="PATRIC" id="fig|1423777.3.peg.458"/>
<feature type="domain" description="L,D-TPase catalytic" evidence="8">
    <location>
        <begin position="83"/>
        <end position="215"/>
    </location>
</feature>
<keyword evidence="2" id="KW-0808">Transferase</keyword>
<dbReference type="InterPro" id="IPR005490">
    <property type="entry name" value="LD_TPept_cat_dom"/>
</dbReference>
<keyword evidence="3 6" id="KW-0133">Cell shape</keyword>
<accession>A0A0R1MD16</accession>
<evidence type="ECO:0000256" key="2">
    <source>
        <dbReference type="ARBA" id="ARBA00022679"/>
    </source>
</evidence>
<dbReference type="Pfam" id="PF03734">
    <property type="entry name" value="YkuD"/>
    <property type="match status" value="1"/>
</dbReference>
<name>A0A0R1MD16_9LACO</name>
<evidence type="ECO:0000313" key="10">
    <source>
        <dbReference type="Proteomes" id="UP000051686"/>
    </source>
</evidence>
<dbReference type="UniPathway" id="UPA00219"/>
<evidence type="ECO:0000256" key="3">
    <source>
        <dbReference type="ARBA" id="ARBA00022960"/>
    </source>
</evidence>
<comment type="pathway">
    <text evidence="1 6">Cell wall biogenesis; peptidoglycan biosynthesis.</text>
</comment>
<reference evidence="9 10" key="1">
    <citation type="journal article" date="2015" name="Genome Announc.">
        <title>Expanding the biotechnology potential of lactobacilli through comparative genomics of 213 strains and associated genera.</title>
        <authorList>
            <person name="Sun Z."/>
            <person name="Harris H.M."/>
            <person name="McCann A."/>
            <person name="Guo C."/>
            <person name="Argimon S."/>
            <person name="Zhang W."/>
            <person name="Yang X."/>
            <person name="Jeffery I.B."/>
            <person name="Cooney J.C."/>
            <person name="Kagawa T.F."/>
            <person name="Liu W."/>
            <person name="Song Y."/>
            <person name="Salvetti E."/>
            <person name="Wrobel A."/>
            <person name="Rasinkangas P."/>
            <person name="Parkhill J."/>
            <person name="Rea M.C."/>
            <person name="O'Sullivan O."/>
            <person name="Ritari J."/>
            <person name="Douillard F.P."/>
            <person name="Paul Ross R."/>
            <person name="Yang R."/>
            <person name="Briner A.E."/>
            <person name="Felis G.E."/>
            <person name="de Vos W.M."/>
            <person name="Barrangou R."/>
            <person name="Klaenhammer T.R."/>
            <person name="Caufield P.W."/>
            <person name="Cui Y."/>
            <person name="Zhang H."/>
            <person name="O'Toole P.W."/>
        </authorList>
    </citation>
    <scope>NUCLEOTIDE SEQUENCE [LARGE SCALE GENOMIC DNA]</scope>
    <source>
        <strain evidence="9 10">DSM 19972</strain>
    </source>
</reference>
<dbReference type="InterPro" id="IPR050979">
    <property type="entry name" value="LD-transpeptidase"/>
</dbReference>
<evidence type="ECO:0000256" key="7">
    <source>
        <dbReference type="SAM" id="Phobius"/>
    </source>
</evidence>
<dbReference type="GO" id="GO:0008360">
    <property type="term" value="P:regulation of cell shape"/>
    <property type="evidence" value="ECO:0007669"/>
    <property type="project" value="UniProtKB-UniRule"/>
</dbReference>